<feature type="signal peptide" evidence="9">
    <location>
        <begin position="1"/>
        <end position="18"/>
    </location>
</feature>
<sequence length="557" mass="61093">MHLLKTLALTALPFLSVALRSSGNAPAEDLLAPTMSTMNVAIIGAGAGGASTAYHLAQLAKEEGISINITVFERESYIGGRSTTVNAWDDPYVPIELGASIFVEVNHILNNASKEFGLEIKDHDEDTMLNDSTPDLGVWDGQRFVVITAEEDGWWEKAKLLWRYGLAPIKTNRLMKSTVGKFLKMYDEPIFPWKSLSDAAEEVGLREATGVTGEQFLRANGIGEAFSNEIIQASTRVNYAQNLPLIHGLETMVCMAAEGAMAIKGGNWRIFSAMLKRSGADIRLNTTVNEISKQGDGTYILTADAGVKSSAQSFDSIILAAPYQFSAIDINPSPRSTPDEIPYVELHVTLFASPHRLDPAAFNLKPDDKVPQFVITTLPPGEQHGSDPDGVGSPGFFSISVVGRGLNPNSSPTNRPEYIYKIFSAKPVDSRFLTRVLGHKVPDDEVDPSGAVTWIIHKIWHPYPYEYPRVTFEDTKLDDNLWYTSGIESFISTMETSALSGKNVAKLIIDEWIKGNSKTARLPKTGEAGEKMGVQEQPEWEFAGLKDEEQKPIKAKL</sequence>
<dbReference type="GO" id="GO:0030328">
    <property type="term" value="P:prenylcysteine catabolic process"/>
    <property type="evidence" value="ECO:0007669"/>
    <property type="project" value="InterPro"/>
</dbReference>
<keyword evidence="6" id="KW-0560">Oxidoreductase</keyword>
<evidence type="ECO:0000256" key="9">
    <source>
        <dbReference type="SAM" id="SignalP"/>
    </source>
</evidence>
<dbReference type="GO" id="GO:0030327">
    <property type="term" value="P:prenylated protein catabolic process"/>
    <property type="evidence" value="ECO:0007669"/>
    <property type="project" value="TreeGrafter"/>
</dbReference>
<evidence type="ECO:0000256" key="2">
    <source>
        <dbReference type="ARBA" id="ARBA00009967"/>
    </source>
</evidence>
<reference evidence="11" key="1">
    <citation type="journal article" date="2020" name="Stud. Mycol.">
        <title>101 Dothideomycetes genomes: a test case for predicting lifestyles and emergence of pathogens.</title>
        <authorList>
            <person name="Haridas S."/>
            <person name="Albert R."/>
            <person name="Binder M."/>
            <person name="Bloem J."/>
            <person name="Labutti K."/>
            <person name="Salamov A."/>
            <person name="Andreopoulos B."/>
            <person name="Baker S."/>
            <person name="Barry K."/>
            <person name="Bills G."/>
            <person name="Bluhm B."/>
            <person name="Cannon C."/>
            <person name="Castanera R."/>
            <person name="Culley D."/>
            <person name="Daum C."/>
            <person name="Ezra D."/>
            <person name="Gonzalez J."/>
            <person name="Henrissat B."/>
            <person name="Kuo A."/>
            <person name="Liang C."/>
            <person name="Lipzen A."/>
            <person name="Lutzoni F."/>
            <person name="Magnuson J."/>
            <person name="Mondo S."/>
            <person name="Nolan M."/>
            <person name="Ohm R."/>
            <person name="Pangilinan J."/>
            <person name="Park H.-J."/>
            <person name="Ramirez L."/>
            <person name="Alfaro M."/>
            <person name="Sun H."/>
            <person name="Tritt A."/>
            <person name="Yoshinaga Y."/>
            <person name="Zwiers L.-H."/>
            <person name="Turgeon B."/>
            <person name="Goodwin S."/>
            <person name="Spatafora J."/>
            <person name="Crous P."/>
            <person name="Grigoriev I."/>
        </authorList>
    </citation>
    <scope>NUCLEOTIDE SEQUENCE</scope>
    <source>
        <strain evidence="11">CBS 627.86</strain>
    </source>
</reference>
<feature type="domain" description="Prenylcysteine lyase" evidence="10">
    <location>
        <begin position="151"/>
        <end position="515"/>
    </location>
</feature>
<gene>
    <name evidence="11" type="ORF">BDV96DRAFT_639886</name>
</gene>
<evidence type="ECO:0000256" key="5">
    <source>
        <dbReference type="ARBA" id="ARBA00022827"/>
    </source>
</evidence>
<evidence type="ECO:0000313" key="12">
    <source>
        <dbReference type="Proteomes" id="UP000799770"/>
    </source>
</evidence>
<comment type="cofactor">
    <cofactor evidence="1">
        <name>FAD</name>
        <dbReference type="ChEBI" id="CHEBI:57692"/>
    </cofactor>
</comment>
<name>A0A6A5ZU84_9PLEO</name>
<evidence type="ECO:0000256" key="4">
    <source>
        <dbReference type="ARBA" id="ARBA00022729"/>
    </source>
</evidence>
<proteinExistence type="inferred from homology"/>
<dbReference type="Proteomes" id="UP000799770">
    <property type="component" value="Unassembled WGS sequence"/>
</dbReference>
<evidence type="ECO:0000256" key="1">
    <source>
        <dbReference type="ARBA" id="ARBA00001974"/>
    </source>
</evidence>
<evidence type="ECO:0000259" key="10">
    <source>
        <dbReference type="Pfam" id="PF07156"/>
    </source>
</evidence>
<accession>A0A6A5ZU84</accession>
<dbReference type="InterPro" id="IPR010795">
    <property type="entry name" value="Prenylcys_lyase"/>
</dbReference>
<keyword evidence="3" id="KW-0285">Flavoprotein</keyword>
<dbReference type="Pfam" id="PF13450">
    <property type="entry name" value="NAD_binding_8"/>
    <property type="match status" value="1"/>
</dbReference>
<dbReference type="GO" id="GO:0001735">
    <property type="term" value="F:prenylcysteine oxidase activity"/>
    <property type="evidence" value="ECO:0007669"/>
    <property type="project" value="InterPro"/>
</dbReference>
<dbReference type="OrthoDB" id="437369at2759"/>
<keyword evidence="12" id="KW-1185">Reference proteome</keyword>
<dbReference type="EMBL" id="ML977311">
    <property type="protein sequence ID" value="KAF2121801.1"/>
    <property type="molecule type" value="Genomic_DNA"/>
</dbReference>
<keyword evidence="5" id="KW-0274">FAD</keyword>
<dbReference type="Gene3D" id="3.50.50.60">
    <property type="entry name" value="FAD/NAD(P)-binding domain"/>
    <property type="match status" value="1"/>
</dbReference>
<keyword evidence="7" id="KW-0325">Glycoprotein</keyword>
<feature type="region of interest" description="Disordered" evidence="8">
    <location>
        <begin position="520"/>
        <end position="539"/>
    </location>
</feature>
<dbReference type="SUPFAM" id="SSF51905">
    <property type="entry name" value="FAD/NAD(P)-binding domain"/>
    <property type="match status" value="1"/>
</dbReference>
<dbReference type="PANTHER" id="PTHR15944">
    <property type="entry name" value="FARNESYLCYSTEINE LYASE"/>
    <property type="match status" value="1"/>
</dbReference>
<evidence type="ECO:0000256" key="7">
    <source>
        <dbReference type="ARBA" id="ARBA00023180"/>
    </source>
</evidence>
<evidence type="ECO:0000256" key="8">
    <source>
        <dbReference type="SAM" id="MobiDB-lite"/>
    </source>
</evidence>
<dbReference type="PIRSF" id="PIRSF036292">
    <property type="entry name" value="Prenylcysteine_oxidase"/>
    <property type="match status" value="1"/>
</dbReference>
<dbReference type="Pfam" id="PF07156">
    <property type="entry name" value="Prenylcys_lyase"/>
    <property type="match status" value="1"/>
</dbReference>
<dbReference type="InterPro" id="IPR036188">
    <property type="entry name" value="FAD/NAD-bd_sf"/>
</dbReference>
<dbReference type="AlphaFoldDB" id="A0A6A5ZU84"/>
<comment type="similarity">
    <text evidence="2">Belongs to the prenylcysteine oxidase family.</text>
</comment>
<dbReference type="PANTHER" id="PTHR15944:SF0">
    <property type="entry name" value="PRENYLCYSTEINE LYASE DOMAIN-CONTAINING PROTEIN"/>
    <property type="match status" value="1"/>
</dbReference>
<evidence type="ECO:0000256" key="3">
    <source>
        <dbReference type="ARBA" id="ARBA00022630"/>
    </source>
</evidence>
<evidence type="ECO:0000256" key="6">
    <source>
        <dbReference type="ARBA" id="ARBA00023002"/>
    </source>
</evidence>
<protein>
    <submittedName>
        <fullName evidence="11">Prenylcysteine oxidase-like protein 1</fullName>
    </submittedName>
</protein>
<evidence type="ECO:0000313" key="11">
    <source>
        <dbReference type="EMBL" id="KAF2121801.1"/>
    </source>
</evidence>
<organism evidence="11 12">
    <name type="scientific">Lophiotrema nucula</name>
    <dbReference type="NCBI Taxonomy" id="690887"/>
    <lineage>
        <taxon>Eukaryota</taxon>
        <taxon>Fungi</taxon>
        <taxon>Dikarya</taxon>
        <taxon>Ascomycota</taxon>
        <taxon>Pezizomycotina</taxon>
        <taxon>Dothideomycetes</taxon>
        <taxon>Pleosporomycetidae</taxon>
        <taxon>Pleosporales</taxon>
        <taxon>Lophiotremataceae</taxon>
        <taxon>Lophiotrema</taxon>
    </lineage>
</organism>
<feature type="chain" id="PRO_5025545290" evidence="9">
    <location>
        <begin position="19"/>
        <end position="557"/>
    </location>
</feature>
<keyword evidence="4 9" id="KW-0732">Signal</keyword>
<dbReference type="InterPro" id="IPR017046">
    <property type="entry name" value="Prenylcysteine_Oxase1"/>
</dbReference>